<dbReference type="STRING" id="111015.AXF14_06780"/>
<name>A0A0X8JEG6_ACTRD</name>
<dbReference type="Pfam" id="PF11377">
    <property type="entry name" value="DUF3180"/>
    <property type="match status" value="1"/>
</dbReference>
<keyword evidence="4" id="KW-1185">Reference proteome</keyword>
<organism evidence="3 4">
    <name type="scientific">Actinomyces radicidentis</name>
    <dbReference type="NCBI Taxonomy" id="111015"/>
    <lineage>
        <taxon>Bacteria</taxon>
        <taxon>Bacillati</taxon>
        <taxon>Actinomycetota</taxon>
        <taxon>Actinomycetes</taxon>
        <taxon>Actinomycetales</taxon>
        <taxon>Actinomycetaceae</taxon>
        <taxon>Actinomyces</taxon>
    </lineage>
</organism>
<keyword evidence="2" id="KW-1133">Transmembrane helix</keyword>
<gene>
    <name evidence="3" type="ORF">AXF14_06780</name>
</gene>
<evidence type="ECO:0000313" key="4">
    <source>
        <dbReference type="Proteomes" id="UP000065220"/>
    </source>
</evidence>
<feature type="transmembrane region" description="Helical" evidence="2">
    <location>
        <begin position="117"/>
        <end position="136"/>
    </location>
</feature>
<keyword evidence="2" id="KW-0472">Membrane</keyword>
<feature type="region of interest" description="Disordered" evidence="1">
    <location>
        <begin position="147"/>
        <end position="169"/>
    </location>
</feature>
<dbReference type="OrthoDB" id="3260666at2"/>
<keyword evidence="2" id="KW-0812">Transmembrane</keyword>
<sequence length="169" mass="17198">MRRTRWTTVLACTLATGVLSWVVTDLLLRRQGWVPELAPWGGVVALVIAVVVLAAGLAVRRLRAHEPTWMTPTGAATTASAAQASAVVGSLFGGAYAGQLVVVLANPAASALTRLGWTAVGCLLACAVWVAVGLLVEHWCAIDMSDDDDDGTKGRGGSGGSVPPGGAPA</sequence>
<evidence type="ECO:0000256" key="1">
    <source>
        <dbReference type="SAM" id="MobiDB-lite"/>
    </source>
</evidence>
<dbReference type="RefSeq" id="WP_067941904.1">
    <property type="nucleotide sequence ID" value="NZ_CP014228.1"/>
</dbReference>
<dbReference type="EMBL" id="CP014228">
    <property type="protein sequence ID" value="AMD87338.1"/>
    <property type="molecule type" value="Genomic_DNA"/>
</dbReference>
<dbReference type="KEGG" id="ard:AXF14_06780"/>
<evidence type="ECO:0000313" key="3">
    <source>
        <dbReference type="EMBL" id="AMD87338.1"/>
    </source>
</evidence>
<dbReference type="AlphaFoldDB" id="A0A0X8JEG6"/>
<feature type="transmembrane region" description="Helical" evidence="2">
    <location>
        <begin position="80"/>
        <end position="105"/>
    </location>
</feature>
<reference evidence="4" key="1">
    <citation type="submission" date="2016-02" db="EMBL/GenBank/DDBJ databases">
        <authorList>
            <person name="Holder M.E."/>
            <person name="Ajami N.J."/>
            <person name="Petrosino J.F."/>
        </authorList>
    </citation>
    <scope>NUCLEOTIDE SEQUENCE [LARGE SCALE GENOMIC DNA]</scope>
    <source>
        <strain evidence="4">CCUG 36733</strain>
    </source>
</reference>
<accession>A0A0X8JEG6</accession>
<feature type="compositionally biased region" description="Gly residues" evidence="1">
    <location>
        <begin position="154"/>
        <end position="169"/>
    </location>
</feature>
<protein>
    <recommendedName>
        <fullName evidence="5">DUF3180 domain-containing protein</fullName>
    </recommendedName>
</protein>
<dbReference type="InterPro" id="IPR021517">
    <property type="entry name" value="DUF3180"/>
</dbReference>
<proteinExistence type="predicted"/>
<evidence type="ECO:0000256" key="2">
    <source>
        <dbReference type="SAM" id="Phobius"/>
    </source>
</evidence>
<feature type="transmembrane region" description="Helical" evidence="2">
    <location>
        <begin position="40"/>
        <end position="59"/>
    </location>
</feature>
<dbReference type="Proteomes" id="UP000065220">
    <property type="component" value="Chromosome"/>
</dbReference>
<evidence type="ECO:0008006" key="5">
    <source>
        <dbReference type="Google" id="ProtNLM"/>
    </source>
</evidence>